<dbReference type="PROSITE" id="PS51760">
    <property type="entry name" value="GH10_2"/>
    <property type="match status" value="1"/>
</dbReference>
<dbReference type="Proteomes" id="UP000177501">
    <property type="component" value="Unassembled WGS sequence"/>
</dbReference>
<dbReference type="GO" id="GO:0045493">
    <property type="term" value="P:xylan catabolic process"/>
    <property type="evidence" value="ECO:0007669"/>
    <property type="project" value="UniProtKB-KW"/>
</dbReference>
<evidence type="ECO:0000256" key="9">
    <source>
        <dbReference type="RuleBase" id="RU361174"/>
    </source>
</evidence>
<dbReference type="Gene3D" id="3.20.20.80">
    <property type="entry name" value="Glycosidases"/>
    <property type="match status" value="1"/>
</dbReference>
<dbReference type="EC" id="3.2.1.8" evidence="9"/>
<dbReference type="InterPro" id="IPR017853">
    <property type="entry name" value="GH"/>
</dbReference>
<gene>
    <name evidence="11" type="ORF">A2955_03495</name>
</gene>
<protein>
    <recommendedName>
        <fullName evidence="9">Beta-xylanase</fullName>
        <ecNumber evidence="9">3.2.1.8</ecNumber>
    </recommendedName>
</protein>
<dbReference type="PRINTS" id="PR00134">
    <property type="entry name" value="GLHYDRLASE10"/>
</dbReference>
<dbReference type="STRING" id="1802514.A2955_03495"/>
<dbReference type="EMBL" id="MGHA01000069">
    <property type="protein sequence ID" value="OGM57041.1"/>
    <property type="molecule type" value="Genomic_DNA"/>
</dbReference>
<keyword evidence="3" id="KW-0858">Xylan degradation</keyword>
<keyword evidence="8 9" id="KW-0624">Polysaccharide degradation</keyword>
<evidence type="ECO:0000256" key="1">
    <source>
        <dbReference type="ARBA" id="ARBA00000681"/>
    </source>
</evidence>
<keyword evidence="6 9" id="KW-0119">Carbohydrate metabolism</keyword>
<dbReference type="AlphaFoldDB" id="A0A1F8AZ84"/>
<dbReference type="GO" id="GO:0031176">
    <property type="term" value="F:endo-1,4-beta-xylanase activity"/>
    <property type="evidence" value="ECO:0007669"/>
    <property type="project" value="UniProtKB-EC"/>
</dbReference>
<evidence type="ECO:0000256" key="2">
    <source>
        <dbReference type="ARBA" id="ARBA00007495"/>
    </source>
</evidence>
<dbReference type="InterPro" id="IPR001000">
    <property type="entry name" value="GH10_dom"/>
</dbReference>
<keyword evidence="4" id="KW-0732">Signal</keyword>
<evidence type="ECO:0000256" key="3">
    <source>
        <dbReference type="ARBA" id="ARBA00022651"/>
    </source>
</evidence>
<organism evidence="11 12">
    <name type="scientific">Candidatus Woesebacteria bacterium RIFCSPLOWO2_01_FULL_37_19</name>
    <dbReference type="NCBI Taxonomy" id="1802514"/>
    <lineage>
        <taxon>Bacteria</taxon>
        <taxon>Candidatus Woeseibacteriota</taxon>
    </lineage>
</organism>
<evidence type="ECO:0000256" key="6">
    <source>
        <dbReference type="ARBA" id="ARBA00023277"/>
    </source>
</evidence>
<dbReference type="PANTHER" id="PTHR31490:SF88">
    <property type="entry name" value="BETA-XYLANASE"/>
    <property type="match status" value="1"/>
</dbReference>
<feature type="domain" description="GH10" evidence="10">
    <location>
        <begin position="5"/>
        <end position="329"/>
    </location>
</feature>
<dbReference type="SMART" id="SM00633">
    <property type="entry name" value="Glyco_10"/>
    <property type="match status" value="1"/>
</dbReference>
<dbReference type="InterPro" id="IPR044846">
    <property type="entry name" value="GH10"/>
</dbReference>
<comment type="caution">
    <text evidence="11">The sequence shown here is derived from an EMBL/GenBank/DDBJ whole genome shotgun (WGS) entry which is preliminary data.</text>
</comment>
<evidence type="ECO:0000313" key="11">
    <source>
        <dbReference type="EMBL" id="OGM57041.1"/>
    </source>
</evidence>
<evidence type="ECO:0000313" key="12">
    <source>
        <dbReference type="Proteomes" id="UP000177501"/>
    </source>
</evidence>
<sequence length="330" mass="37549">MGSYNCNMISLRELADKKGIFIGAAVNVGHLEKDSEYKEVLLREFNMVAPENAMKWSTIRPDKDTFVFDQADKLVAFAEANKMAVRGHTLMWDVKIPVWVTNGTTDEEMLSLLENHIKTVADRFKGRIYAWDVVNEPINDEGEFVSSPLFKRLGDKYIELAFKWAKEADPTAKLFLNDWGSDPINKRSNKLYEIVKNLIAKGVPIDGVGFQMHLALGRSKTSPTVPEMSSIRENFKRFSDLGLEIHITEMDIQIQSGEGTEEERLVEQSEAYKNILETALEFPNFKALVQWGVNDKYSWITGLNGKEDSPLIFDKENKPKPAYFALKEVV</sequence>
<accession>A0A1F8AZ84</accession>
<comment type="similarity">
    <text evidence="2 9">Belongs to the glycosyl hydrolase 10 (cellulase F) family.</text>
</comment>
<proteinExistence type="inferred from homology"/>
<evidence type="ECO:0000256" key="8">
    <source>
        <dbReference type="ARBA" id="ARBA00023326"/>
    </source>
</evidence>
<keyword evidence="5 9" id="KW-0378">Hydrolase</keyword>
<evidence type="ECO:0000256" key="5">
    <source>
        <dbReference type="ARBA" id="ARBA00022801"/>
    </source>
</evidence>
<dbReference type="SUPFAM" id="SSF51445">
    <property type="entry name" value="(Trans)glycosidases"/>
    <property type="match status" value="1"/>
</dbReference>
<evidence type="ECO:0000256" key="4">
    <source>
        <dbReference type="ARBA" id="ARBA00022729"/>
    </source>
</evidence>
<dbReference type="Pfam" id="PF00331">
    <property type="entry name" value="Glyco_hydro_10"/>
    <property type="match status" value="1"/>
</dbReference>
<name>A0A1F8AZ84_9BACT</name>
<evidence type="ECO:0000259" key="10">
    <source>
        <dbReference type="PROSITE" id="PS51760"/>
    </source>
</evidence>
<keyword evidence="7 9" id="KW-0326">Glycosidase</keyword>
<comment type="catalytic activity">
    <reaction evidence="1 9">
        <text>Endohydrolysis of (1-&gt;4)-beta-D-xylosidic linkages in xylans.</text>
        <dbReference type="EC" id="3.2.1.8"/>
    </reaction>
</comment>
<dbReference type="PANTHER" id="PTHR31490">
    <property type="entry name" value="GLYCOSYL HYDROLASE"/>
    <property type="match status" value="1"/>
</dbReference>
<evidence type="ECO:0000256" key="7">
    <source>
        <dbReference type="ARBA" id="ARBA00023295"/>
    </source>
</evidence>
<reference evidence="11 12" key="1">
    <citation type="journal article" date="2016" name="Nat. Commun.">
        <title>Thousands of microbial genomes shed light on interconnected biogeochemical processes in an aquifer system.</title>
        <authorList>
            <person name="Anantharaman K."/>
            <person name="Brown C.T."/>
            <person name="Hug L.A."/>
            <person name="Sharon I."/>
            <person name="Castelle C.J."/>
            <person name="Probst A.J."/>
            <person name="Thomas B.C."/>
            <person name="Singh A."/>
            <person name="Wilkins M.J."/>
            <person name="Karaoz U."/>
            <person name="Brodie E.L."/>
            <person name="Williams K.H."/>
            <person name="Hubbard S.S."/>
            <person name="Banfield J.F."/>
        </authorList>
    </citation>
    <scope>NUCLEOTIDE SEQUENCE [LARGE SCALE GENOMIC DNA]</scope>
</reference>